<evidence type="ECO:0000256" key="1">
    <source>
        <dbReference type="SAM" id="MobiDB-lite"/>
    </source>
</evidence>
<evidence type="ECO:0000313" key="3">
    <source>
        <dbReference type="Proteomes" id="UP000322899"/>
    </source>
</evidence>
<reference evidence="2 3" key="1">
    <citation type="submission" date="2019-07" db="EMBL/GenBank/DDBJ databases">
        <title>Genomes of Cafeteria roenbergensis.</title>
        <authorList>
            <person name="Fischer M.G."/>
            <person name="Hackl T."/>
            <person name="Roman M."/>
        </authorList>
    </citation>
    <scope>NUCLEOTIDE SEQUENCE [LARGE SCALE GENOMIC DNA]</scope>
    <source>
        <strain evidence="2 3">E4-10P</strain>
    </source>
</reference>
<protein>
    <submittedName>
        <fullName evidence="2">Uncharacterized protein</fullName>
    </submittedName>
</protein>
<evidence type="ECO:0000313" key="2">
    <source>
        <dbReference type="EMBL" id="KAA0168287.1"/>
    </source>
</evidence>
<comment type="caution">
    <text evidence="2">The sequence shown here is derived from an EMBL/GenBank/DDBJ whole genome shotgun (WGS) entry which is preliminary data.</text>
</comment>
<feature type="compositionally biased region" description="Gly residues" evidence="1">
    <location>
        <begin position="487"/>
        <end position="503"/>
    </location>
</feature>
<proteinExistence type="predicted"/>
<feature type="region of interest" description="Disordered" evidence="1">
    <location>
        <begin position="435"/>
        <end position="533"/>
    </location>
</feature>
<sequence length="693" mass="70714">MTNDHAMRGGTGRHQAALSGALLDWHSANASRSRVEVIWLPPVLRPGDAVAASNAMRWMRRMPWPCAPLGSDRSRVVAALLGVDEAFSLCLVHPSGAVLSRRAWDRIRTDPTAASFPWTLPPVPRLVIASVAHLQLPGGARIRPAEHLAGAHFVLLYCTLCSGVRKACFEGRRAVSRLLGLLRSRQRRAIDDADPSGLASAHHIALMESAASDAARLSAGASLATRASLHASWGSRSAPAADGEADAPALGSGPDPGGPGGYGGGRGYGGSGPPPGAVAGAGSMLSRSSEPLSGLGSHAMTPRAGASVAVARASRGDLSDAEGSWSAELSADDSDLQGAIEGGDAGARGHGAWQNGRGVTGDDRYGSAGDGHDDDGHDDDGRDDYGHDDYGHDDIGHDDYGRDDDKARGRPRGAGSEGPGSRRGVAVALPALPQQAPTGAARPPTGVSAPGRQWSPQGRMQADAAERVGRAVSWLAEPRSGRRHEAGGCGTAGGSVGDEGGAGAVAETAPPSPGGSLALDGGPSYAPSDLGSHAPSALGEASRLLGGDAWGRGGHPAIHRPSVSLRVVVVPVDAHAGAASVSARAFDDFVDSLPRGFACVPLAAPQLLRALYESVRVDPRRMLRGGAAGGGARPELAMVDSSGRLLLPPPAMGDCMLDAVATDPDGFPWRGMRSRGVTPLLDSVQLLFACADA</sequence>
<feature type="region of interest" description="Disordered" evidence="1">
    <location>
        <begin position="235"/>
        <end position="300"/>
    </location>
</feature>
<accession>A0A5A8DUI9</accession>
<name>A0A5A8DUI9_CAFRO</name>
<organism evidence="2 3">
    <name type="scientific">Cafeteria roenbergensis</name>
    <name type="common">Marine flagellate</name>
    <dbReference type="NCBI Taxonomy" id="33653"/>
    <lineage>
        <taxon>Eukaryota</taxon>
        <taxon>Sar</taxon>
        <taxon>Stramenopiles</taxon>
        <taxon>Bigyra</taxon>
        <taxon>Opalozoa</taxon>
        <taxon>Bicosoecida</taxon>
        <taxon>Cafeteriaceae</taxon>
        <taxon>Cafeteria</taxon>
    </lineage>
</organism>
<feature type="region of interest" description="Disordered" evidence="1">
    <location>
        <begin position="336"/>
        <end position="423"/>
    </location>
</feature>
<feature type="compositionally biased region" description="Basic and acidic residues" evidence="1">
    <location>
        <begin position="360"/>
        <end position="408"/>
    </location>
</feature>
<gene>
    <name evidence="2" type="ORF">FNF27_07167</name>
</gene>
<feature type="compositionally biased region" description="Gly residues" evidence="1">
    <location>
        <begin position="340"/>
        <end position="349"/>
    </location>
</feature>
<dbReference type="AlphaFoldDB" id="A0A5A8DUI9"/>
<feature type="compositionally biased region" description="Gly residues" evidence="1">
    <location>
        <begin position="254"/>
        <end position="271"/>
    </location>
</feature>
<dbReference type="Proteomes" id="UP000322899">
    <property type="component" value="Unassembled WGS sequence"/>
</dbReference>
<dbReference type="EMBL" id="VLTO01000076">
    <property type="protein sequence ID" value="KAA0168287.1"/>
    <property type="molecule type" value="Genomic_DNA"/>
</dbReference>
<feature type="compositionally biased region" description="Low complexity" evidence="1">
    <location>
        <begin position="238"/>
        <end position="253"/>
    </location>
</feature>